<name>A0A2H0NHF1_9BACT</name>
<keyword evidence="1" id="KW-0812">Transmembrane</keyword>
<feature type="transmembrane region" description="Helical" evidence="1">
    <location>
        <begin position="810"/>
        <end position="828"/>
    </location>
</feature>
<gene>
    <name evidence="2" type="ORF">COV53_03820</name>
</gene>
<feature type="transmembrane region" description="Helical" evidence="1">
    <location>
        <begin position="490"/>
        <end position="508"/>
    </location>
</feature>
<feature type="transmembrane region" description="Helical" evidence="1">
    <location>
        <begin position="124"/>
        <end position="155"/>
    </location>
</feature>
<feature type="transmembrane region" description="Helical" evidence="1">
    <location>
        <begin position="216"/>
        <end position="238"/>
    </location>
</feature>
<proteinExistence type="predicted"/>
<sequence>MNMKRLTTILGYLILTGAICINLWLYYPETQILADPNDNIFQYSLIQRTDWIWQNYGCPLSPACLPNLTDHVVTAWAEGYPLPVYYPHIPQITIVSSYRLLAKPITGFFHHNFSLYEYYNLTKYLLLCLFPVFVFLALKVVGFNPLSAALTAFFASNFSTDGLYGIDPPSFLWRGYGLTSQLYAMVFFPLSIAFIHKSMANSARERIFSKESILAAIFLILTISGHLGIGIIGLISTVPFIFLDASKHSLGLRIKKMMVIYILVFAALSYWIIPILLTNNYHIISFWDPIWKFNSYGWKEVVKQFLQGEIFDFARPYPLITLLVFIGFFVLCFNSNLFPFALLFLMWTLFYFGRTTWNGLLDLIPGMKDFHQHRFIVGIQMAALFLIPAGIDYILWLIQRISRLVIQLENLKCKMQNVKLQLKIKNLLVSFVKHDKIFADRIGNHVLTMSVSDNKHNKTSDDNTTHYKNLISCEQENFISEQSNSSLKNIIFYLIFFVLISTLGYFTIQQTISYAKLNNEWIKQANSAYRYDYQNFKNLTAYLDNLPQARVYAGRPGNWGHDFRLGSSQMYMLMAIAGFDVSQFLPETWSPMSENEQNFDERLFSDYDLLNLHYIVSPKNQDFPKEAKLLNSFGPFELREVPTNGWFDVISAPMKVVTDKTNFINIVHLWHRSYARFWKMHPVIDVQNTFKSIGKIDREIKMIDEVNYKEGNEVKNIFSDFPFIFPEATPSSQILKEEVSKQTYKAEIKVGQNCDSCLAIFKMSFHPDWQAKVDGKPTEKVAVFPFYLAVPVTPGVHTIEFTYQPGKIKVILLFGELIIVTCLVFLFIKKSDQNRITI</sequence>
<dbReference type="AlphaFoldDB" id="A0A2H0NHF1"/>
<feature type="transmembrane region" description="Helical" evidence="1">
    <location>
        <begin position="6"/>
        <end position="27"/>
    </location>
</feature>
<feature type="transmembrane region" description="Helical" evidence="1">
    <location>
        <begin position="319"/>
        <end position="352"/>
    </location>
</feature>
<evidence type="ECO:0008006" key="4">
    <source>
        <dbReference type="Google" id="ProtNLM"/>
    </source>
</evidence>
<evidence type="ECO:0000313" key="2">
    <source>
        <dbReference type="EMBL" id="PIR08283.1"/>
    </source>
</evidence>
<reference evidence="2 3" key="1">
    <citation type="submission" date="2017-09" db="EMBL/GenBank/DDBJ databases">
        <title>Depth-based differentiation of microbial function through sediment-hosted aquifers and enrichment of novel symbionts in the deep terrestrial subsurface.</title>
        <authorList>
            <person name="Probst A.J."/>
            <person name="Ladd B."/>
            <person name="Jarett J.K."/>
            <person name="Geller-Mcgrath D.E."/>
            <person name="Sieber C.M."/>
            <person name="Emerson J.B."/>
            <person name="Anantharaman K."/>
            <person name="Thomas B.C."/>
            <person name="Malmstrom R."/>
            <person name="Stieglmeier M."/>
            <person name="Klingl A."/>
            <person name="Woyke T."/>
            <person name="Ryan C.M."/>
            <person name="Banfield J.F."/>
        </authorList>
    </citation>
    <scope>NUCLEOTIDE SEQUENCE [LARGE SCALE GENOMIC DNA]</scope>
    <source>
        <strain evidence="2">CG11_big_fil_rev_8_21_14_0_20_37_11</strain>
    </source>
</reference>
<feature type="transmembrane region" description="Helical" evidence="1">
    <location>
        <begin position="375"/>
        <end position="398"/>
    </location>
</feature>
<feature type="transmembrane region" description="Helical" evidence="1">
    <location>
        <begin position="258"/>
        <end position="277"/>
    </location>
</feature>
<protein>
    <recommendedName>
        <fullName evidence="4">Membrane protein 6-pyruvoyl-tetrahydropterin synthase-related domain-containing protein</fullName>
    </recommendedName>
</protein>
<organism evidence="2 3">
    <name type="scientific">Candidatus Gottesmanbacteria bacterium CG11_big_fil_rev_8_21_14_0_20_37_11</name>
    <dbReference type="NCBI Taxonomy" id="1974575"/>
    <lineage>
        <taxon>Bacteria</taxon>
        <taxon>Candidatus Gottesmaniibacteriota</taxon>
    </lineage>
</organism>
<keyword evidence="1" id="KW-1133">Transmembrane helix</keyword>
<evidence type="ECO:0000313" key="3">
    <source>
        <dbReference type="Proteomes" id="UP000230707"/>
    </source>
</evidence>
<keyword evidence="1" id="KW-0472">Membrane</keyword>
<comment type="caution">
    <text evidence="2">The sequence shown here is derived from an EMBL/GenBank/DDBJ whole genome shotgun (WGS) entry which is preliminary data.</text>
</comment>
<accession>A0A2H0NHF1</accession>
<dbReference type="Proteomes" id="UP000230707">
    <property type="component" value="Unassembled WGS sequence"/>
</dbReference>
<evidence type="ECO:0000256" key="1">
    <source>
        <dbReference type="SAM" id="Phobius"/>
    </source>
</evidence>
<dbReference type="EMBL" id="PCWS01000086">
    <property type="protein sequence ID" value="PIR08283.1"/>
    <property type="molecule type" value="Genomic_DNA"/>
</dbReference>
<feature type="transmembrane region" description="Helical" evidence="1">
    <location>
        <begin position="175"/>
        <end position="195"/>
    </location>
</feature>